<gene>
    <name evidence="2" type="ORF">RIF29_10132</name>
</gene>
<sequence length="131" mass="14326">MNASLVIEQQENNVIGLLEKVHPGCPSSLSFCYKPPTLSLAPHHLVSSFSSYGYGILSKPLKWNYLSHSSLLVPISKGKGETLQGRSRPTDSPKVHPCLVSLLTTPTRSTTSFEETVSNNREGKNNISRGF</sequence>
<reference evidence="2 3" key="1">
    <citation type="submission" date="2024-01" db="EMBL/GenBank/DDBJ databases">
        <title>The genomes of 5 underutilized Papilionoideae crops provide insights into root nodulation and disease resistanc.</title>
        <authorList>
            <person name="Yuan L."/>
        </authorList>
    </citation>
    <scope>NUCLEOTIDE SEQUENCE [LARGE SCALE GENOMIC DNA]</scope>
    <source>
        <strain evidence="2">ZHUSHIDOU_FW_LH</strain>
        <tissue evidence="2">Leaf</tissue>
    </source>
</reference>
<evidence type="ECO:0000313" key="3">
    <source>
        <dbReference type="Proteomes" id="UP001372338"/>
    </source>
</evidence>
<organism evidence="2 3">
    <name type="scientific">Crotalaria pallida</name>
    <name type="common">Smooth rattlebox</name>
    <name type="synonym">Crotalaria striata</name>
    <dbReference type="NCBI Taxonomy" id="3830"/>
    <lineage>
        <taxon>Eukaryota</taxon>
        <taxon>Viridiplantae</taxon>
        <taxon>Streptophyta</taxon>
        <taxon>Embryophyta</taxon>
        <taxon>Tracheophyta</taxon>
        <taxon>Spermatophyta</taxon>
        <taxon>Magnoliopsida</taxon>
        <taxon>eudicotyledons</taxon>
        <taxon>Gunneridae</taxon>
        <taxon>Pentapetalae</taxon>
        <taxon>rosids</taxon>
        <taxon>fabids</taxon>
        <taxon>Fabales</taxon>
        <taxon>Fabaceae</taxon>
        <taxon>Papilionoideae</taxon>
        <taxon>50 kb inversion clade</taxon>
        <taxon>genistoids sensu lato</taxon>
        <taxon>core genistoids</taxon>
        <taxon>Crotalarieae</taxon>
        <taxon>Crotalaria</taxon>
    </lineage>
</organism>
<dbReference type="Proteomes" id="UP001372338">
    <property type="component" value="Unassembled WGS sequence"/>
</dbReference>
<evidence type="ECO:0000256" key="1">
    <source>
        <dbReference type="SAM" id="MobiDB-lite"/>
    </source>
</evidence>
<feature type="region of interest" description="Disordered" evidence="1">
    <location>
        <begin position="107"/>
        <end position="131"/>
    </location>
</feature>
<feature type="compositionally biased region" description="Polar residues" evidence="1">
    <location>
        <begin position="113"/>
        <end position="131"/>
    </location>
</feature>
<accession>A0AAN9IJX7</accession>
<dbReference type="AlphaFoldDB" id="A0AAN9IJX7"/>
<proteinExistence type="predicted"/>
<dbReference type="EMBL" id="JAYWIO010000002">
    <property type="protein sequence ID" value="KAK7281829.1"/>
    <property type="molecule type" value="Genomic_DNA"/>
</dbReference>
<keyword evidence="3" id="KW-1185">Reference proteome</keyword>
<comment type="caution">
    <text evidence="2">The sequence shown here is derived from an EMBL/GenBank/DDBJ whole genome shotgun (WGS) entry which is preliminary data.</text>
</comment>
<protein>
    <submittedName>
        <fullName evidence="2">Uncharacterized protein</fullName>
    </submittedName>
</protein>
<evidence type="ECO:0000313" key="2">
    <source>
        <dbReference type="EMBL" id="KAK7281829.1"/>
    </source>
</evidence>
<name>A0AAN9IJX7_CROPI</name>